<gene>
    <name evidence="1" type="ORF">MLD38_026488</name>
</gene>
<organism evidence="1 2">
    <name type="scientific">Melastoma candidum</name>
    <dbReference type="NCBI Taxonomy" id="119954"/>
    <lineage>
        <taxon>Eukaryota</taxon>
        <taxon>Viridiplantae</taxon>
        <taxon>Streptophyta</taxon>
        <taxon>Embryophyta</taxon>
        <taxon>Tracheophyta</taxon>
        <taxon>Spermatophyta</taxon>
        <taxon>Magnoliopsida</taxon>
        <taxon>eudicotyledons</taxon>
        <taxon>Gunneridae</taxon>
        <taxon>Pentapetalae</taxon>
        <taxon>rosids</taxon>
        <taxon>malvids</taxon>
        <taxon>Myrtales</taxon>
        <taxon>Melastomataceae</taxon>
        <taxon>Melastomatoideae</taxon>
        <taxon>Melastomateae</taxon>
        <taxon>Melastoma</taxon>
    </lineage>
</organism>
<reference evidence="2" key="1">
    <citation type="journal article" date="2023" name="Front. Plant Sci.">
        <title>Chromosomal-level genome assembly of Melastoma candidum provides insights into trichome evolution.</title>
        <authorList>
            <person name="Zhong Y."/>
            <person name="Wu W."/>
            <person name="Sun C."/>
            <person name="Zou P."/>
            <person name="Liu Y."/>
            <person name="Dai S."/>
            <person name="Zhou R."/>
        </authorList>
    </citation>
    <scope>NUCLEOTIDE SEQUENCE [LARGE SCALE GENOMIC DNA]</scope>
</reference>
<accession>A0ACB9P047</accession>
<evidence type="ECO:0000313" key="1">
    <source>
        <dbReference type="EMBL" id="KAI4341808.1"/>
    </source>
</evidence>
<proteinExistence type="predicted"/>
<name>A0ACB9P047_9MYRT</name>
<sequence length="476" mass="52922">MSSRAAFSIPRRLLTRRRQLPPSDKSSLDRALRILDLLPSKPTTSDPIHLRLVKELLANPSTDSARHPFDGIPQPLELNAVILSRELTSCAADHDLRCGTRYHCLAMRAGLLDADAYVGSSLIMMYSRCGEVHNAHKVFEEMTARNVVLWTAIITAFSQDSQVGVCMSVYSEMRISGLEPNDFTFASLLSACSDTGALGIGRGLHCQAIRMGFEEYIHVSNSLISMYCKCGWADLAYLIFSDMAERDIVSWNSMIAGCAHCGLVSQSIGLFHEMRKRNVKPDGITFLAILSSCRHAGFIDLGKEYLELMIESGVTPKLDHYSCLVDLLGRYGKVEEARDFIHKMPVKPNAVIWGSLLSSCRLHGNIWIGIEAAENRLQLKPECASTHVLLANLYASVGCWDEFARIRRLMKDKGVKTCPGYSWIEVSNEVYKFRAEDGSNDRVREIVAVLDCLMDHMQNNGHVIDLNGDGKDDGVS</sequence>
<dbReference type="Proteomes" id="UP001057402">
    <property type="component" value="Chromosome 7"/>
</dbReference>
<keyword evidence="2" id="KW-1185">Reference proteome</keyword>
<comment type="caution">
    <text evidence="1">The sequence shown here is derived from an EMBL/GenBank/DDBJ whole genome shotgun (WGS) entry which is preliminary data.</text>
</comment>
<protein>
    <submittedName>
        <fullName evidence="1">Uncharacterized protein</fullName>
    </submittedName>
</protein>
<evidence type="ECO:0000313" key="2">
    <source>
        <dbReference type="Proteomes" id="UP001057402"/>
    </source>
</evidence>
<dbReference type="EMBL" id="CM042886">
    <property type="protein sequence ID" value="KAI4341808.1"/>
    <property type="molecule type" value="Genomic_DNA"/>
</dbReference>